<evidence type="ECO:0000313" key="7">
    <source>
        <dbReference type="Proteomes" id="UP000623467"/>
    </source>
</evidence>
<evidence type="ECO:0000313" key="6">
    <source>
        <dbReference type="EMBL" id="KAF7374845.1"/>
    </source>
</evidence>
<dbReference type="GO" id="GO:0022857">
    <property type="term" value="F:transmembrane transporter activity"/>
    <property type="evidence" value="ECO:0007669"/>
    <property type="project" value="TreeGrafter"/>
</dbReference>
<feature type="chain" id="PRO_5034857440" evidence="5">
    <location>
        <begin position="20"/>
        <end position="111"/>
    </location>
</feature>
<feature type="signal peptide" evidence="5">
    <location>
        <begin position="1"/>
        <end position="19"/>
    </location>
</feature>
<dbReference type="OrthoDB" id="3026777at2759"/>
<keyword evidence="3" id="KW-1133">Transmembrane helix</keyword>
<keyword evidence="2" id="KW-0812">Transmembrane</keyword>
<evidence type="ECO:0000256" key="5">
    <source>
        <dbReference type="SAM" id="SignalP"/>
    </source>
</evidence>
<dbReference type="Proteomes" id="UP000623467">
    <property type="component" value="Unassembled WGS sequence"/>
</dbReference>
<organism evidence="6 7">
    <name type="scientific">Mycena sanguinolenta</name>
    <dbReference type="NCBI Taxonomy" id="230812"/>
    <lineage>
        <taxon>Eukaryota</taxon>
        <taxon>Fungi</taxon>
        <taxon>Dikarya</taxon>
        <taxon>Basidiomycota</taxon>
        <taxon>Agaricomycotina</taxon>
        <taxon>Agaricomycetes</taxon>
        <taxon>Agaricomycetidae</taxon>
        <taxon>Agaricales</taxon>
        <taxon>Marasmiineae</taxon>
        <taxon>Mycenaceae</taxon>
        <taxon>Mycena</taxon>
    </lineage>
</organism>
<sequence length="111" mass="12144">MANPYWVIPIVLVVNIARGMTLSPRIKVYNEIACRVVGSPGTEVNFLTLVANDCQSPEVQARASKIQASIITIMSVLSSGSTGLWSQWGDVRGRKFLFCVSIVGFIVMRVN</sequence>
<dbReference type="PANTHER" id="PTHR23507">
    <property type="entry name" value="ZGC:174356"/>
    <property type="match status" value="1"/>
</dbReference>
<keyword evidence="7" id="KW-1185">Reference proteome</keyword>
<dbReference type="PANTHER" id="PTHR23507:SF1">
    <property type="entry name" value="FI18259P1-RELATED"/>
    <property type="match status" value="1"/>
</dbReference>
<comment type="subcellular location">
    <subcellularLocation>
        <location evidence="1">Membrane</location>
        <topology evidence="1">Multi-pass membrane protein</topology>
    </subcellularLocation>
</comment>
<proteinExistence type="predicted"/>
<reference evidence="6" key="1">
    <citation type="submission" date="2020-05" db="EMBL/GenBank/DDBJ databases">
        <title>Mycena genomes resolve the evolution of fungal bioluminescence.</title>
        <authorList>
            <person name="Tsai I.J."/>
        </authorList>
    </citation>
    <scope>NUCLEOTIDE SEQUENCE</scope>
    <source>
        <strain evidence="6">160909Yilan</strain>
    </source>
</reference>
<comment type="caution">
    <text evidence="6">The sequence shown here is derived from an EMBL/GenBank/DDBJ whole genome shotgun (WGS) entry which is preliminary data.</text>
</comment>
<dbReference type="GO" id="GO:0016020">
    <property type="term" value="C:membrane"/>
    <property type="evidence" value="ECO:0007669"/>
    <property type="project" value="UniProtKB-SubCell"/>
</dbReference>
<keyword evidence="4" id="KW-0472">Membrane</keyword>
<dbReference type="AlphaFoldDB" id="A0A8H7DHT5"/>
<name>A0A8H7DHT5_9AGAR</name>
<dbReference type="EMBL" id="JACAZH010000002">
    <property type="protein sequence ID" value="KAF7374845.1"/>
    <property type="molecule type" value="Genomic_DNA"/>
</dbReference>
<evidence type="ECO:0000256" key="4">
    <source>
        <dbReference type="ARBA" id="ARBA00023136"/>
    </source>
</evidence>
<protein>
    <submittedName>
        <fullName evidence="6">Uncharacterized protein</fullName>
    </submittedName>
</protein>
<keyword evidence="5" id="KW-0732">Signal</keyword>
<accession>A0A8H7DHT5</accession>
<gene>
    <name evidence="6" type="ORF">MSAN_00370500</name>
</gene>
<evidence type="ECO:0000256" key="3">
    <source>
        <dbReference type="ARBA" id="ARBA00022989"/>
    </source>
</evidence>
<evidence type="ECO:0000256" key="1">
    <source>
        <dbReference type="ARBA" id="ARBA00004141"/>
    </source>
</evidence>
<evidence type="ECO:0000256" key="2">
    <source>
        <dbReference type="ARBA" id="ARBA00022692"/>
    </source>
</evidence>